<comment type="caution">
    <text evidence="8">The sequence shown here is derived from an EMBL/GenBank/DDBJ whole genome shotgun (WGS) entry which is preliminary data.</text>
</comment>
<dbReference type="EMBL" id="NIBS01000019">
    <property type="protein sequence ID" value="PHM25396.1"/>
    <property type="molecule type" value="Genomic_DNA"/>
</dbReference>
<comment type="similarity">
    <text evidence="1">Belongs to the N(4)/N(6)-methyltransferase family.</text>
</comment>
<dbReference type="Gene3D" id="3.40.50.150">
    <property type="entry name" value="Vaccinia Virus protein VP39"/>
    <property type="match status" value="1"/>
</dbReference>
<dbReference type="RefSeq" id="WP_099136745.1">
    <property type="nucleotide sequence ID" value="NZ_CAWNNJ010000085.1"/>
</dbReference>
<evidence type="ECO:0000313" key="9">
    <source>
        <dbReference type="Proteomes" id="UP000225833"/>
    </source>
</evidence>
<evidence type="ECO:0000259" key="7">
    <source>
        <dbReference type="Pfam" id="PF01555"/>
    </source>
</evidence>
<dbReference type="OrthoDB" id="9816043at2"/>
<evidence type="ECO:0000256" key="5">
    <source>
        <dbReference type="ARBA" id="ARBA00022691"/>
    </source>
</evidence>
<evidence type="ECO:0000256" key="2">
    <source>
        <dbReference type="ARBA" id="ARBA00011900"/>
    </source>
</evidence>
<dbReference type="Proteomes" id="UP000225833">
    <property type="component" value="Unassembled WGS sequence"/>
</dbReference>
<dbReference type="GO" id="GO:0032259">
    <property type="term" value="P:methylation"/>
    <property type="evidence" value="ECO:0007669"/>
    <property type="project" value="UniProtKB-KW"/>
</dbReference>
<evidence type="ECO:0000256" key="4">
    <source>
        <dbReference type="ARBA" id="ARBA00022679"/>
    </source>
</evidence>
<keyword evidence="4 8" id="KW-0808">Transferase</keyword>
<reference evidence="8 9" key="1">
    <citation type="journal article" date="2017" name="Nat. Microbiol.">
        <title>Natural product diversity associated with the nematode symbionts Photorhabdus and Xenorhabdus.</title>
        <authorList>
            <person name="Tobias N.J."/>
            <person name="Wolff H."/>
            <person name="Djahanschiri B."/>
            <person name="Grundmann F."/>
            <person name="Kronenwerth M."/>
            <person name="Shi Y.M."/>
            <person name="Simonyi S."/>
            <person name="Grun P."/>
            <person name="Shapiro-Ilan D."/>
            <person name="Pidot S.J."/>
            <person name="Stinear T.P."/>
            <person name="Ebersberger I."/>
            <person name="Bode H.B."/>
        </authorList>
    </citation>
    <scope>NUCLEOTIDE SEQUENCE [LARGE SCALE GENOMIC DNA]</scope>
    <source>
        <strain evidence="8 9">DSM 16342</strain>
    </source>
</reference>
<evidence type="ECO:0000313" key="8">
    <source>
        <dbReference type="EMBL" id="PHM25396.1"/>
    </source>
</evidence>
<sequence>MTIEKITLSYPESKSADITQKNIDQLKQLFPEVFSEGKIDFDALKAVLGEAIDDSDERYNFTWYGKAQSRLIAQTPSTGTLRPCKEESVNWDTTENLFIEGDNLEVLKILQKSYHKKVKMIYIDPPYNTGKDFVYKDNFQDNIRNYLSITGQVDSDGHKLSTNSETSGRYHSDWLNMIYPRLKLARNLLREDGNIFISIDDAEIHNLRQICNEVFGEENFVAEMVWQSKSGGGHDEKNIVRENEYILVFAKNKNSVHFGRYEIENSNYKLQDEFVSERGKYLLNKLDRSMKPSHYSEALNYPIVAPDGSQIWPGGKNEKSPDWNWRWSKKKYHWGIESKFLEIKKSTNGEWAVYSKQYEKVDHNNNVVERNYPYRSVITSSICNTTQGNQDIIKVFGASVFDYTKPVALMEHLIKASGTKDNDIVLDVFSGSATAFCAINNLNEKLGTNIHFIGVQLPEMTPEKSVARKNGYKRISDVSKARMKLTEPNQKYGFKVFKLDETNIRVWDVDFDNLEQVLQKASDSLKNSRNAEDILYEILLKYGIELTTHVEEATIEGKKVFVVGAGALMVCLDDDITEQVVEGIAKLKEKLNPESTQVVFKDQGFADSVVKTNAIQILKQSGIDDVKSI</sequence>
<name>A0A2D0IU39_XENBU</name>
<evidence type="ECO:0000256" key="3">
    <source>
        <dbReference type="ARBA" id="ARBA00022603"/>
    </source>
</evidence>
<dbReference type="PIRSF" id="PIRSF015855">
    <property type="entry name" value="TypeIII_Mtase_mKpnI"/>
    <property type="match status" value="1"/>
</dbReference>
<dbReference type="GO" id="GO:0003677">
    <property type="term" value="F:DNA binding"/>
    <property type="evidence" value="ECO:0007669"/>
    <property type="project" value="InterPro"/>
</dbReference>
<keyword evidence="5" id="KW-0949">S-adenosyl-L-methionine</keyword>
<feature type="domain" description="DNA methylase N-4/N-6" evidence="7">
    <location>
        <begin position="118"/>
        <end position="456"/>
    </location>
</feature>
<proteinExistence type="inferred from homology"/>
<dbReference type="InterPro" id="IPR002941">
    <property type="entry name" value="DNA_methylase_N4/N6"/>
</dbReference>
<keyword evidence="3 8" id="KW-0489">Methyltransferase</keyword>
<dbReference type="GO" id="GO:0008170">
    <property type="term" value="F:N-methyltransferase activity"/>
    <property type="evidence" value="ECO:0007669"/>
    <property type="project" value="InterPro"/>
</dbReference>
<dbReference type="InterPro" id="IPR002295">
    <property type="entry name" value="N4/N6-MTase_EcoPI_Mod-like"/>
</dbReference>
<accession>A0A2D0IU39</accession>
<dbReference type="InterPro" id="IPR029063">
    <property type="entry name" value="SAM-dependent_MTases_sf"/>
</dbReference>
<evidence type="ECO:0000256" key="1">
    <source>
        <dbReference type="ARBA" id="ARBA00006594"/>
    </source>
</evidence>
<dbReference type="AlphaFoldDB" id="A0A2D0IU39"/>
<dbReference type="Pfam" id="PF01555">
    <property type="entry name" value="N6_N4_Mtase"/>
    <property type="match status" value="1"/>
</dbReference>
<dbReference type="PROSITE" id="PS00092">
    <property type="entry name" value="N6_MTASE"/>
    <property type="match status" value="1"/>
</dbReference>
<dbReference type="GO" id="GO:0009007">
    <property type="term" value="F:site-specific DNA-methyltransferase (adenine-specific) activity"/>
    <property type="evidence" value="ECO:0007669"/>
    <property type="project" value="UniProtKB-EC"/>
</dbReference>
<organism evidence="8 9">
    <name type="scientific">Xenorhabdus budapestensis</name>
    <dbReference type="NCBI Taxonomy" id="290110"/>
    <lineage>
        <taxon>Bacteria</taxon>
        <taxon>Pseudomonadati</taxon>
        <taxon>Pseudomonadota</taxon>
        <taxon>Gammaproteobacteria</taxon>
        <taxon>Enterobacterales</taxon>
        <taxon>Morganellaceae</taxon>
        <taxon>Xenorhabdus</taxon>
    </lineage>
</organism>
<gene>
    <name evidence="8" type="ORF">Xbud_02968</name>
</gene>
<dbReference type="InterPro" id="IPR002052">
    <property type="entry name" value="DNA_methylase_N6_adenine_CS"/>
</dbReference>
<dbReference type="EC" id="2.1.1.72" evidence="2"/>
<dbReference type="PRINTS" id="PR00506">
    <property type="entry name" value="D21N6MTFRASE"/>
</dbReference>
<dbReference type="SUPFAM" id="SSF53335">
    <property type="entry name" value="S-adenosyl-L-methionine-dependent methyltransferases"/>
    <property type="match status" value="1"/>
</dbReference>
<protein>
    <recommendedName>
        <fullName evidence="2">site-specific DNA-methyltransferase (adenine-specific)</fullName>
        <ecNumber evidence="2">2.1.1.72</ecNumber>
    </recommendedName>
</protein>
<comment type="catalytic activity">
    <reaction evidence="6">
        <text>a 2'-deoxyadenosine in DNA + S-adenosyl-L-methionine = an N(6)-methyl-2'-deoxyadenosine in DNA + S-adenosyl-L-homocysteine + H(+)</text>
        <dbReference type="Rhea" id="RHEA:15197"/>
        <dbReference type="Rhea" id="RHEA-COMP:12418"/>
        <dbReference type="Rhea" id="RHEA-COMP:12419"/>
        <dbReference type="ChEBI" id="CHEBI:15378"/>
        <dbReference type="ChEBI" id="CHEBI:57856"/>
        <dbReference type="ChEBI" id="CHEBI:59789"/>
        <dbReference type="ChEBI" id="CHEBI:90615"/>
        <dbReference type="ChEBI" id="CHEBI:90616"/>
        <dbReference type="EC" id="2.1.1.72"/>
    </reaction>
</comment>
<evidence type="ECO:0000256" key="6">
    <source>
        <dbReference type="ARBA" id="ARBA00047942"/>
    </source>
</evidence>